<evidence type="ECO:0000256" key="10">
    <source>
        <dbReference type="ARBA" id="ARBA00072069"/>
    </source>
</evidence>
<comment type="caution">
    <text evidence="12">Lacks conserved residue(s) required for the propagation of feature annotation.</text>
</comment>
<keyword evidence="5 12" id="KW-0479">Metal-binding</keyword>
<dbReference type="GO" id="GO:0000287">
    <property type="term" value="F:magnesium ion binding"/>
    <property type="evidence" value="ECO:0007669"/>
    <property type="project" value="UniProtKB-UniRule"/>
</dbReference>
<feature type="binding site" evidence="12">
    <location>
        <position position="116"/>
    </location>
    <ligand>
        <name>Mg(2+)</name>
        <dbReference type="ChEBI" id="CHEBI:18420"/>
        <label>1</label>
    </ligand>
</feature>
<dbReference type="FunFam" id="3.40.190.80:FF:000001">
    <property type="entry name" value="Fructose-1,6-bisphosphatase class 1"/>
    <property type="match status" value="1"/>
</dbReference>
<name>A0AA96JXP7_9BACT</name>
<dbReference type="Pfam" id="PF18913">
    <property type="entry name" value="FBPase_C"/>
    <property type="match status" value="1"/>
</dbReference>
<protein>
    <recommendedName>
        <fullName evidence="10 12">Fructose-1,6-bisphosphatase class 1</fullName>
        <shortName evidence="12">FBPase class 1</shortName>
        <ecNumber evidence="3 12">3.1.3.11</ecNumber>
    </recommendedName>
    <alternativeName>
        <fullName evidence="11 12">D-fructose-1,6-bisphosphate 1-phosphohydrolase class 1</fullName>
    </alternativeName>
</protein>
<feature type="binding site" evidence="12">
    <location>
        <position position="272"/>
    </location>
    <ligand>
        <name>substrate</name>
    </ligand>
</feature>
<comment type="cofactor">
    <cofactor evidence="12">
        <name>Mg(2+)</name>
        <dbReference type="ChEBI" id="CHEBI:18420"/>
    </cofactor>
    <text evidence="12">Binds 2 magnesium ions per subunit.</text>
</comment>
<dbReference type="FunFam" id="3.30.540.10:FF:000002">
    <property type="entry name" value="Fructose-1,6-bisphosphatase class 1"/>
    <property type="match status" value="1"/>
</dbReference>
<keyword evidence="4 12" id="KW-0963">Cytoplasm</keyword>
<evidence type="ECO:0000256" key="2">
    <source>
        <dbReference type="ARBA" id="ARBA00010941"/>
    </source>
</evidence>
<keyword evidence="7 12" id="KW-0460">Magnesium</keyword>
<dbReference type="KEGG" id="nall:PP769_13010"/>
<reference evidence="16 17" key="1">
    <citation type="submission" date="2023-01" db="EMBL/GenBank/DDBJ databases">
        <title>Cultivation and genomic characterization of new, ubiquitous marine nitrite-oxidizing bacteria from the Nitrospirales.</title>
        <authorList>
            <person name="Mueller A.J."/>
            <person name="Daebeler A."/>
            <person name="Herbold C.W."/>
            <person name="Kirkegaard R.H."/>
            <person name="Daims H."/>
        </authorList>
    </citation>
    <scope>NUCLEOTIDE SEQUENCE [LARGE SCALE GENOMIC DNA]</scope>
    <source>
        <strain evidence="16 17">VA</strain>
    </source>
</reference>
<dbReference type="GO" id="GO:0006094">
    <property type="term" value="P:gluconeogenesis"/>
    <property type="evidence" value="ECO:0007669"/>
    <property type="project" value="UniProtKB-UniRule"/>
</dbReference>
<feature type="domain" description="Fructose-1-6-bisphosphatase class 1 C-terminal" evidence="15">
    <location>
        <begin position="199"/>
        <end position="329"/>
    </location>
</feature>
<evidence type="ECO:0000256" key="7">
    <source>
        <dbReference type="ARBA" id="ARBA00022842"/>
    </source>
</evidence>
<dbReference type="InterPro" id="IPR000146">
    <property type="entry name" value="FBPase_class-1"/>
</dbReference>
<dbReference type="Proteomes" id="UP001302719">
    <property type="component" value="Chromosome"/>
</dbReference>
<evidence type="ECO:0000259" key="14">
    <source>
        <dbReference type="Pfam" id="PF00316"/>
    </source>
</evidence>
<dbReference type="EC" id="3.1.3.11" evidence="3 12"/>
<evidence type="ECO:0000313" key="16">
    <source>
        <dbReference type="EMBL" id="WNM56894.1"/>
    </source>
</evidence>
<dbReference type="SUPFAM" id="SSF56655">
    <property type="entry name" value="Carbohydrate phosphatase"/>
    <property type="match status" value="1"/>
</dbReference>
<dbReference type="GO" id="GO:0006002">
    <property type="term" value="P:fructose 6-phosphate metabolic process"/>
    <property type="evidence" value="ECO:0007669"/>
    <property type="project" value="TreeGrafter"/>
</dbReference>
<keyword evidence="8 12" id="KW-0119">Carbohydrate metabolism</keyword>
<evidence type="ECO:0000256" key="12">
    <source>
        <dbReference type="HAMAP-Rule" id="MF_01855"/>
    </source>
</evidence>
<dbReference type="PANTHER" id="PTHR11556:SF35">
    <property type="entry name" value="SEDOHEPTULOSE-1,7-BISPHOSPHATASE, CHLOROPLASTIC"/>
    <property type="match status" value="1"/>
</dbReference>
<accession>A0AA96JXP7</accession>
<dbReference type="Gene3D" id="3.40.190.80">
    <property type="match status" value="1"/>
</dbReference>
<comment type="pathway">
    <text evidence="9">Carbohydrate biosynthesis.</text>
</comment>
<dbReference type="AlphaFoldDB" id="A0AA96JXP7"/>
<dbReference type="EMBL" id="CP116967">
    <property type="protein sequence ID" value="WNM56894.1"/>
    <property type="molecule type" value="Genomic_DNA"/>
</dbReference>
<comment type="similarity">
    <text evidence="2 12 13">Belongs to the FBPase class 1 family.</text>
</comment>
<dbReference type="GO" id="GO:0042132">
    <property type="term" value="F:fructose 1,6-bisphosphate 1-phosphatase activity"/>
    <property type="evidence" value="ECO:0007669"/>
    <property type="project" value="UniProtKB-UniRule"/>
</dbReference>
<dbReference type="PIRSF" id="PIRSF500210">
    <property type="entry name" value="FBPtase"/>
    <property type="match status" value="1"/>
</dbReference>
<dbReference type="PIRSF" id="PIRSF000904">
    <property type="entry name" value="FBPtase_SBPase"/>
    <property type="match status" value="1"/>
</dbReference>
<keyword evidence="17" id="KW-1185">Reference proteome</keyword>
<feature type="binding site" evidence="12">
    <location>
        <position position="117"/>
    </location>
    <ligand>
        <name>Mg(2+)</name>
        <dbReference type="ChEBI" id="CHEBI:18420"/>
        <label>2</label>
    </ligand>
</feature>
<feature type="binding site" evidence="12">
    <location>
        <position position="114"/>
    </location>
    <ligand>
        <name>Mg(2+)</name>
        <dbReference type="ChEBI" id="CHEBI:18420"/>
        <label>2</label>
    </ligand>
</feature>
<evidence type="ECO:0000256" key="11">
    <source>
        <dbReference type="ARBA" id="ARBA00081210"/>
    </source>
</evidence>
<dbReference type="GO" id="GO:0030388">
    <property type="term" value="P:fructose 1,6-bisphosphate metabolic process"/>
    <property type="evidence" value="ECO:0007669"/>
    <property type="project" value="TreeGrafter"/>
</dbReference>
<organism evidence="16 17">
    <name type="scientific">Candidatus Nitrospira allomarina</name>
    <dbReference type="NCBI Taxonomy" id="3020900"/>
    <lineage>
        <taxon>Bacteria</taxon>
        <taxon>Pseudomonadati</taxon>
        <taxon>Nitrospirota</taxon>
        <taxon>Nitrospiria</taxon>
        <taxon>Nitrospirales</taxon>
        <taxon>Nitrospiraceae</taxon>
        <taxon>Nitrospira</taxon>
    </lineage>
</organism>
<dbReference type="Gene3D" id="3.30.540.10">
    <property type="entry name" value="Fructose-1,6-Bisphosphatase, subunit A, domain 1"/>
    <property type="match status" value="1"/>
</dbReference>
<feature type="binding site" evidence="12">
    <location>
        <position position="242"/>
    </location>
    <ligand>
        <name>substrate</name>
    </ligand>
</feature>
<proteinExistence type="inferred from homology"/>
<dbReference type="CDD" id="cd00354">
    <property type="entry name" value="FBPase"/>
    <property type="match status" value="1"/>
</dbReference>
<dbReference type="GO" id="GO:0005986">
    <property type="term" value="P:sucrose biosynthetic process"/>
    <property type="evidence" value="ECO:0007669"/>
    <property type="project" value="TreeGrafter"/>
</dbReference>
<feature type="binding site" evidence="12">
    <location>
        <position position="114"/>
    </location>
    <ligand>
        <name>Mg(2+)</name>
        <dbReference type="ChEBI" id="CHEBI:18420"/>
        <label>1</label>
    </ligand>
</feature>
<dbReference type="PANTHER" id="PTHR11556">
    <property type="entry name" value="FRUCTOSE-1,6-BISPHOSPHATASE-RELATED"/>
    <property type="match status" value="1"/>
</dbReference>
<evidence type="ECO:0000259" key="15">
    <source>
        <dbReference type="Pfam" id="PF18913"/>
    </source>
</evidence>
<comment type="subunit">
    <text evidence="12">Homotetramer.</text>
</comment>
<gene>
    <name evidence="12 16" type="primary">fbp</name>
    <name evidence="16" type="ORF">PP769_13010</name>
</gene>
<feature type="binding site" evidence="12">
    <location>
        <position position="92"/>
    </location>
    <ligand>
        <name>Mg(2+)</name>
        <dbReference type="ChEBI" id="CHEBI:18420"/>
        <label>1</label>
    </ligand>
</feature>
<evidence type="ECO:0000256" key="13">
    <source>
        <dbReference type="RuleBase" id="RU000508"/>
    </source>
</evidence>
<feature type="binding site" evidence="12">
    <location>
        <position position="278"/>
    </location>
    <ligand>
        <name>Mg(2+)</name>
        <dbReference type="ChEBI" id="CHEBI:18420"/>
        <label>2</label>
    </ligand>
</feature>
<keyword evidence="6 12" id="KW-0378">Hydrolase</keyword>
<dbReference type="PRINTS" id="PR00115">
    <property type="entry name" value="F16BPHPHTASE"/>
</dbReference>
<dbReference type="GO" id="GO:0006000">
    <property type="term" value="P:fructose metabolic process"/>
    <property type="evidence" value="ECO:0007669"/>
    <property type="project" value="TreeGrafter"/>
</dbReference>
<evidence type="ECO:0000256" key="4">
    <source>
        <dbReference type="ARBA" id="ARBA00022490"/>
    </source>
</evidence>
<evidence type="ECO:0000256" key="9">
    <source>
        <dbReference type="ARBA" id="ARBA00024331"/>
    </source>
</evidence>
<dbReference type="NCBIfam" id="NF006778">
    <property type="entry name" value="PRK09293.1-1"/>
    <property type="match status" value="1"/>
</dbReference>
<evidence type="ECO:0000256" key="3">
    <source>
        <dbReference type="ARBA" id="ARBA00013093"/>
    </source>
</evidence>
<dbReference type="InterPro" id="IPR033391">
    <property type="entry name" value="FBPase_N"/>
</dbReference>
<evidence type="ECO:0000256" key="6">
    <source>
        <dbReference type="ARBA" id="ARBA00022801"/>
    </source>
</evidence>
<feature type="binding site" evidence="12">
    <location>
        <position position="209"/>
    </location>
    <ligand>
        <name>substrate</name>
    </ligand>
</feature>
<comment type="subcellular location">
    <subcellularLocation>
        <location evidence="12">Cytoplasm</location>
    </subcellularLocation>
</comment>
<evidence type="ECO:0000313" key="17">
    <source>
        <dbReference type="Proteomes" id="UP001302719"/>
    </source>
</evidence>
<dbReference type="InterPro" id="IPR044015">
    <property type="entry name" value="FBPase_C_dom"/>
</dbReference>
<dbReference type="RefSeq" id="WP_312640775.1">
    <property type="nucleotide sequence ID" value="NZ_CP116967.1"/>
</dbReference>
<dbReference type="HAMAP" id="MF_01855">
    <property type="entry name" value="FBPase_class1"/>
    <property type="match status" value="1"/>
</dbReference>
<comment type="catalytic activity">
    <reaction evidence="1 12">
        <text>beta-D-fructose 1,6-bisphosphate + H2O = beta-D-fructose 6-phosphate + phosphate</text>
        <dbReference type="Rhea" id="RHEA:11064"/>
        <dbReference type="ChEBI" id="CHEBI:15377"/>
        <dbReference type="ChEBI" id="CHEBI:32966"/>
        <dbReference type="ChEBI" id="CHEBI:43474"/>
        <dbReference type="ChEBI" id="CHEBI:57634"/>
        <dbReference type="EC" id="3.1.3.11"/>
    </reaction>
</comment>
<feature type="binding site" evidence="12">
    <location>
        <begin position="117"/>
        <end position="120"/>
    </location>
    <ligand>
        <name>substrate</name>
    </ligand>
</feature>
<dbReference type="GO" id="GO:0005829">
    <property type="term" value="C:cytosol"/>
    <property type="evidence" value="ECO:0007669"/>
    <property type="project" value="TreeGrafter"/>
</dbReference>
<sequence>MTPRFSLSTHTFREQAPIPGTSGEFSRIIMQIALGGKLIAQDLRKAGLSQFLGSTGLINVQGEEVQKLDERANQIFLDVFEHMELVSTLVSEEMERPYLIKEADGQGRYAVFLDPLDGSSNIDVNASLGSIFSIHRLSVEGFPTSEDALRKKGCDQVAAGYVLYGSSVLLVYTCGHGVHQFTLDQEAGEFFLSAKNIQIPKRGKIYSVNEGNYQKWSTGTQQFLHYLHEVDVQTGRPYTSRYSGCFVADVHRVLCKGGLYMYPGEQKNPEGKLRLMYEAAPLSFLVEQAGGMGSTGVEPVNQLIPKALHQRVPLYIGSQDDVTKAEAFLRSESPI</sequence>
<evidence type="ECO:0000256" key="5">
    <source>
        <dbReference type="ARBA" id="ARBA00022723"/>
    </source>
</evidence>
<feature type="domain" description="Fructose-1-6-bisphosphatase class I N-terminal" evidence="14">
    <location>
        <begin position="11"/>
        <end position="194"/>
    </location>
</feature>
<dbReference type="Pfam" id="PF00316">
    <property type="entry name" value="FBPase"/>
    <property type="match status" value="1"/>
</dbReference>
<dbReference type="InterPro" id="IPR028343">
    <property type="entry name" value="FBPtase"/>
</dbReference>
<evidence type="ECO:0000256" key="1">
    <source>
        <dbReference type="ARBA" id="ARBA00001273"/>
    </source>
</evidence>
<evidence type="ECO:0000256" key="8">
    <source>
        <dbReference type="ARBA" id="ARBA00023277"/>
    </source>
</evidence>